<reference evidence="1" key="2">
    <citation type="submission" date="2020-11" db="EMBL/GenBank/DDBJ databases">
        <authorList>
            <person name="McCartney M.A."/>
            <person name="Auch B."/>
            <person name="Kono T."/>
            <person name="Mallez S."/>
            <person name="Becker A."/>
            <person name="Gohl D.M."/>
            <person name="Silverstein K.A.T."/>
            <person name="Koren S."/>
            <person name="Bechman K.B."/>
            <person name="Herman A."/>
            <person name="Abrahante J.E."/>
            <person name="Garbe J."/>
        </authorList>
    </citation>
    <scope>NUCLEOTIDE SEQUENCE</scope>
    <source>
        <strain evidence="1">Duluth1</strain>
        <tissue evidence="1">Whole animal</tissue>
    </source>
</reference>
<gene>
    <name evidence="1" type="ORF">DPMN_165626</name>
</gene>
<dbReference type="EMBL" id="JAIWYP010000008">
    <property type="protein sequence ID" value="KAH3787502.1"/>
    <property type="molecule type" value="Genomic_DNA"/>
</dbReference>
<evidence type="ECO:0000313" key="1">
    <source>
        <dbReference type="EMBL" id="KAH3787502.1"/>
    </source>
</evidence>
<organism evidence="1 2">
    <name type="scientific">Dreissena polymorpha</name>
    <name type="common">Zebra mussel</name>
    <name type="synonym">Mytilus polymorpha</name>
    <dbReference type="NCBI Taxonomy" id="45954"/>
    <lineage>
        <taxon>Eukaryota</taxon>
        <taxon>Metazoa</taxon>
        <taxon>Spiralia</taxon>
        <taxon>Lophotrochozoa</taxon>
        <taxon>Mollusca</taxon>
        <taxon>Bivalvia</taxon>
        <taxon>Autobranchia</taxon>
        <taxon>Heteroconchia</taxon>
        <taxon>Euheterodonta</taxon>
        <taxon>Imparidentia</taxon>
        <taxon>Neoheterodontei</taxon>
        <taxon>Myida</taxon>
        <taxon>Dreissenoidea</taxon>
        <taxon>Dreissenidae</taxon>
        <taxon>Dreissena</taxon>
    </lineage>
</organism>
<proteinExistence type="predicted"/>
<sequence length="61" mass="6406">MNTRLLSSVNRDPIQPSVPTDLRLHDSLTLSVSAQALASVSVLGQSTSMTLGAVLVSIPFI</sequence>
<comment type="caution">
    <text evidence="1">The sequence shown here is derived from an EMBL/GenBank/DDBJ whole genome shotgun (WGS) entry which is preliminary data.</text>
</comment>
<accession>A0A9D4F106</accession>
<dbReference type="Proteomes" id="UP000828390">
    <property type="component" value="Unassembled WGS sequence"/>
</dbReference>
<evidence type="ECO:0000313" key="2">
    <source>
        <dbReference type="Proteomes" id="UP000828390"/>
    </source>
</evidence>
<keyword evidence="2" id="KW-1185">Reference proteome</keyword>
<dbReference type="AlphaFoldDB" id="A0A9D4F106"/>
<protein>
    <submittedName>
        <fullName evidence="1">Uncharacterized protein</fullName>
    </submittedName>
</protein>
<reference evidence="1" key="1">
    <citation type="journal article" date="2019" name="bioRxiv">
        <title>The Genome of the Zebra Mussel, Dreissena polymorpha: A Resource for Invasive Species Research.</title>
        <authorList>
            <person name="McCartney M.A."/>
            <person name="Auch B."/>
            <person name="Kono T."/>
            <person name="Mallez S."/>
            <person name="Zhang Y."/>
            <person name="Obille A."/>
            <person name="Becker A."/>
            <person name="Abrahante J.E."/>
            <person name="Garbe J."/>
            <person name="Badalamenti J.P."/>
            <person name="Herman A."/>
            <person name="Mangelson H."/>
            <person name="Liachko I."/>
            <person name="Sullivan S."/>
            <person name="Sone E.D."/>
            <person name="Koren S."/>
            <person name="Silverstein K.A.T."/>
            <person name="Beckman K.B."/>
            <person name="Gohl D.M."/>
        </authorList>
    </citation>
    <scope>NUCLEOTIDE SEQUENCE</scope>
    <source>
        <strain evidence="1">Duluth1</strain>
        <tissue evidence="1">Whole animal</tissue>
    </source>
</reference>
<name>A0A9D4F106_DREPO</name>